<evidence type="ECO:0000313" key="2">
    <source>
        <dbReference type="EMBL" id="KAK3385984.1"/>
    </source>
</evidence>
<evidence type="ECO:0000259" key="1">
    <source>
        <dbReference type="Pfam" id="PF00931"/>
    </source>
</evidence>
<dbReference type="NCBIfam" id="NF040586">
    <property type="entry name" value="FxSxx_TPR"/>
    <property type="match status" value="1"/>
</dbReference>
<keyword evidence="3" id="KW-1185">Reference proteome</keyword>
<dbReference type="PANTHER" id="PTHR46082">
    <property type="entry name" value="ATP/GTP-BINDING PROTEIN-RELATED"/>
    <property type="match status" value="1"/>
</dbReference>
<dbReference type="PANTHER" id="PTHR46082:SF6">
    <property type="entry name" value="AAA+ ATPASE DOMAIN-CONTAINING PROTEIN-RELATED"/>
    <property type="match status" value="1"/>
</dbReference>
<reference evidence="2" key="2">
    <citation type="submission" date="2023-06" db="EMBL/GenBank/DDBJ databases">
        <authorList>
            <consortium name="Lawrence Berkeley National Laboratory"/>
            <person name="Haridas S."/>
            <person name="Hensen N."/>
            <person name="Bonometti L."/>
            <person name="Westerberg I."/>
            <person name="Brannstrom I.O."/>
            <person name="Guillou S."/>
            <person name="Cros-Aarteil S."/>
            <person name="Calhoun S."/>
            <person name="Kuo A."/>
            <person name="Mondo S."/>
            <person name="Pangilinan J."/>
            <person name="Riley R."/>
            <person name="LaButti K."/>
            <person name="Andreopoulos B."/>
            <person name="Lipzen A."/>
            <person name="Chen C."/>
            <person name="Yanf M."/>
            <person name="Daum C."/>
            <person name="Ng V."/>
            <person name="Clum A."/>
            <person name="Steindorff A."/>
            <person name="Ohm R."/>
            <person name="Martin F."/>
            <person name="Silar P."/>
            <person name="Natvig D."/>
            <person name="Lalanne C."/>
            <person name="Gautier V."/>
            <person name="Ament-velasquez S.L."/>
            <person name="Kruys A."/>
            <person name="Hutchinson M.I."/>
            <person name="Powell A.J."/>
            <person name="Barry K."/>
            <person name="Miller A.N."/>
            <person name="Grigoriev I.V."/>
            <person name="Debuchy R."/>
            <person name="Gladieux P."/>
            <person name="Thoren M.H."/>
            <person name="Johannesson H."/>
        </authorList>
    </citation>
    <scope>NUCLEOTIDE SEQUENCE</scope>
    <source>
        <strain evidence="2">CBS 232.78</strain>
    </source>
</reference>
<dbReference type="GO" id="GO:0043531">
    <property type="term" value="F:ADP binding"/>
    <property type="evidence" value="ECO:0007669"/>
    <property type="project" value="InterPro"/>
</dbReference>
<reference evidence="2" key="1">
    <citation type="journal article" date="2023" name="Mol. Phylogenet. Evol.">
        <title>Genome-scale phylogeny and comparative genomics of the fungal order Sordariales.</title>
        <authorList>
            <person name="Hensen N."/>
            <person name="Bonometti L."/>
            <person name="Westerberg I."/>
            <person name="Brannstrom I.O."/>
            <person name="Guillou S."/>
            <person name="Cros-Aarteil S."/>
            <person name="Calhoun S."/>
            <person name="Haridas S."/>
            <person name="Kuo A."/>
            <person name="Mondo S."/>
            <person name="Pangilinan J."/>
            <person name="Riley R."/>
            <person name="LaButti K."/>
            <person name="Andreopoulos B."/>
            <person name="Lipzen A."/>
            <person name="Chen C."/>
            <person name="Yan M."/>
            <person name="Daum C."/>
            <person name="Ng V."/>
            <person name="Clum A."/>
            <person name="Steindorff A."/>
            <person name="Ohm R.A."/>
            <person name="Martin F."/>
            <person name="Silar P."/>
            <person name="Natvig D.O."/>
            <person name="Lalanne C."/>
            <person name="Gautier V."/>
            <person name="Ament-Velasquez S.L."/>
            <person name="Kruys A."/>
            <person name="Hutchinson M.I."/>
            <person name="Powell A.J."/>
            <person name="Barry K."/>
            <person name="Miller A.N."/>
            <person name="Grigoriev I.V."/>
            <person name="Debuchy R."/>
            <person name="Gladieux P."/>
            <person name="Hiltunen Thoren M."/>
            <person name="Johannesson H."/>
        </authorList>
    </citation>
    <scope>NUCLEOTIDE SEQUENCE</scope>
    <source>
        <strain evidence="2">CBS 232.78</strain>
    </source>
</reference>
<dbReference type="InterPro" id="IPR002182">
    <property type="entry name" value="NB-ARC"/>
</dbReference>
<dbReference type="GO" id="GO:0016787">
    <property type="term" value="F:hydrolase activity"/>
    <property type="evidence" value="ECO:0007669"/>
    <property type="project" value="UniProtKB-KW"/>
</dbReference>
<dbReference type="SUPFAM" id="SSF52540">
    <property type="entry name" value="P-loop containing nucleoside triphosphate hydrolases"/>
    <property type="match status" value="1"/>
</dbReference>
<dbReference type="Gene3D" id="1.25.40.10">
    <property type="entry name" value="Tetratricopeptide repeat domain"/>
    <property type="match status" value="2"/>
</dbReference>
<proteinExistence type="predicted"/>
<feature type="domain" description="NB-ARC" evidence="1">
    <location>
        <begin position="71"/>
        <end position="236"/>
    </location>
</feature>
<dbReference type="AlphaFoldDB" id="A0AAE0NQV3"/>
<organism evidence="2 3">
    <name type="scientific">Podospora didyma</name>
    <dbReference type="NCBI Taxonomy" id="330526"/>
    <lineage>
        <taxon>Eukaryota</taxon>
        <taxon>Fungi</taxon>
        <taxon>Dikarya</taxon>
        <taxon>Ascomycota</taxon>
        <taxon>Pezizomycotina</taxon>
        <taxon>Sordariomycetes</taxon>
        <taxon>Sordariomycetidae</taxon>
        <taxon>Sordariales</taxon>
        <taxon>Podosporaceae</taxon>
        <taxon>Podospora</taxon>
    </lineage>
</organism>
<dbReference type="SUPFAM" id="SSF48452">
    <property type="entry name" value="TPR-like"/>
    <property type="match status" value="3"/>
</dbReference>
<gene>
    <name evidence="2" type="ORF">B0H63DRAFT_501600</name>
</gene>
<protein>
    <submittedName>
        <fullName evidence="2">P-loop containing nucleoside triphosphate hydrolase protein</fullName>
    </submittedName>
</protein>
<dbReference type="Pfam" id="PF00931">
    <property type="entry name" value="NB-ARC"/>
    <property type="match status" value="1"/>
</dbReference>
<dbReference type="InterPro" id="IPR027417">
    <property type="entry name" value="P-loop_NTPase"/>
</dbReference>
<comment type="caution">
    <text evidence="2">The sequence shown here is derived from an EMBL/GenBank/DDBJ whole genome shotgun (WGS) entry which is preliminary data.</text>
</comment>
<dbReference type="Pfam" id="PF13424">
    <property type="entry name" value="TPR_12"/>
    <property type="match status" value="1"/>
</dbReference>
<dbReference type="EMBL" id="JAULSW010000004">
    <property type="protein sequence ID" value="KAK3385984.1"/>
    <property type="molecule type" value="Genomic_DNA"/>
</dbReference>
<evidence type="ECO:0000313" key="3">
    <source>
        <dbReference type="Proteomes" id="UP001285441"/>
    </source>
</evidence>
<dbReference type="Gene3D" id="3.40.50.300">
    <property type="entry name" value="P-loop containing nucleotide triphosphate hydrolases"/>
    <property type="match status" value="1"/>
</dbReference>
<dbReference type="InterPro" id="IPR053137">
    <property type="entry name" value="NLR-like"/>
</dbReference>
<dbReference type="PRINTS" id="PR00381">
    <property type="entry name" value="KINESINLIGHT"/>
</dbReference>
<dbReference type="InterPro" id="IPR011990">
    <property type="entry name" value="TPR-like_helical_dom_sf"/>
</dbReference>
<accession>A0AAE0NQV3</accession>
<dbReference type="Proteomes" id="UP001285441">
    <property type="component" value="Unassembled WGS sequence"/>
</dbReference>
<name>A0AAE0NQV3_9PEZI</name>
<sequence>MQPTSFGSGNQGQQVGHNYGTINAEFHLPPERPETPPQPFATIPFSRDPDFVNRGDLLDRTDQRCSEPAARVALVGLGGVGKSQLAIEFAHRVAAGQPRTWVFWVHAGTQARVEEGFRAIADAAKLPGRNQPKADIPQLVYNWLSNERNGRWIMILDSADDRDVFYNANSAHGPTSGDARDRRPFATCLPQSRNGSIIVTTRNKDLAFRLTGHRQNMIDVGPMAQPDALTLLEKKLGSPSDLDVAANLVQALDYIPLAITQAAAYIQARAPRSSPEKYLAEFRESERKKSRLLQYDVGDLRREGGASNSIITTWQISFNHIRSERRSAADLLSLMSFFDRQGIPGWVLKPTRIAKDAIQGRGLDEAGGGESDDSDDDIDGGFEDDVVMLRDYCLIVVDDAGDEFEMHGLVQLSTKRWLEASGQQEVFTQQYIERIAASFPTGEYENWATCRGLFAHAQMAVGYRPSEDTIETWATLLHNGGWYARSQGIYEVAQQMLAKARKVREKRLGEEDVATLASITMFSLVLLDRGRWEEAEKLFLGADHPSTLTSMANLASTFWNQGRWEEAERLEVQVMETRKTKLGADHPSTLTSMANLASTFWNQGRWEEAERLEVQVMETSKTKLGADHPSTLTSMANLAATYRNQGRWEEAERLEVQVMETRKTKLGADHPDTLISMANLASTYRNQGRWEEAEKLDVQVMETRKTKLGADHPDTLTSMANLASTFWNQGRWEEAEKLFIQVMETRKTKLGADHPDTLTSMNNLAFTWKCQGRHADALALMEDCAQARRRVLGEQHPYTLSSLTTVSKWK</sequence>
<keyword evidence="2" id="KW-0378">Hydrolase</keyword>
<dbReference type="Pfam" id="PF13374">
    <property type="entry name" value="TPR_10"/>
    <property type="match status" value="5"/>
</dbReference>